<dbReference type="GO" id="GO:0016491">
    <property type="term" value="F:oxidoreductase activity"/>
    <property type="evidence" value="ECO:0007669"/>
    <property type="project" value="UniProtKB-KW"/>
</dbReference>
<dbReference type="InterPro" id="IPR011032">
    <property type="entry name" value="GroES-like_sf"/>
</dbReference>
<accession>A0A371YM32</accession>
<dbReference type="PANTHER" id="PTHR43677:SF4">
    <property type="entry name" value="QUINONE OXIDOREDUCTASE-LIKE PROTEIN 2"/>
    <property type="match status" value="1"/>
</dbReference>
<evidence type="ECO:0000313" key="3">
    <source>
        <dbReference type="EMBL" id="RFC82533.1"/>
    </source>
</evidence>
<evidence type="ECO:0000313" key="2">
    <source>
        <dbReference type="EMBL" id="MFC2996830.1"/>
    </source>
</evidence>
<dbReference type="OrthoDB" id="9785812at2"/>
<dbReference type="EC" id="1.-.-.-" evidence="2"/>
<dbReference type="InterPro" id="IPR020843">
    <property type="entry name" value="ER"/>
</dbReference>
<dbReference type="Proteomes" id="UP001595455">
    <property type="component" value="Unassembled WGS sequence"/>
</dbReference>
<reference evidence="5" key="3">
    <citation type="journal article" date="2019" name="Int. J. Syst. Evol. Microbiol.">
        <title>The Global Catalogue of Microorganisms (GCM) 10K type strain sequencing project: providing services to taxonomists for standard genome sequencing and annotation.</title>
        <authorList>
            <consortium name="The Broad Institute Genomics Platform"/>
            <consortium name="The Broad Institute Genome Sequencing Center for Infectious Disease"/>
            <person name="Wu L."/>
            <person name="Ma J."/>
        </authorList>
    </citation>
    <scope>NUCLEOTIDE SEQUENCE [LARGE SCALE GENOMIC DNA]</scope>
    <source>
        <strain evidence="5">KCTC 62575</strain>
    </source>
</reference>
<dbReference type="InterPro" id="IPR013149">
    <property type="entry name" value="ADH-like_C"/>
</dbReference>
<dbReference type="SUPFAM" id="SSF50129">
    <property type="entry name" value="GroES-like"/>
    <property type="match status" value="1"/>
</dbReference>
<protein>
    <submittedName>
        <fullName evidence="3">NADPH:quinone oxidoreductase family protein</fullName>
        <ecNumber evidence="2">1.-.-.-</ecNumber>
    </submittedName>
</protein>
<dbReference type="InterPro" id="IPR036291">
    <property type="entry name" value="NAD(P)-bd_dom_sf"/>
</dbReference>
<dbReference type="PANTHER" id="PTHR43677">
    <property type="entry name" value="SHORT-CHAIN DEHYDROGENASE/REDUCTASE"/>
    <property type="match status" value="1"/>
</dbReference>
<dbReference type="EMBL" id="JBHRSF010000093">
    <property type="protein sequence ID" value="MFC2996830.1"/>
    <property type="molecule type" value="Genomic_DNA"/>
</dbReference>
<dbReference type="Proteomes" id="UP000240957">
    <property type="component" value="Unassembled WGS sequence"/>
</dbReference>
<dbReference type="SMART" id="SM00829">
    <property type="entry name" value="PKS_ER"/>
    <property type="match status" value="1"/>
</dbReference>
<dbReference type="InterPro" id="IPR002364">
    <property type="entry name" value="Quin_OxRdtase/zeta-crystal_CS"/>
</dbReference>
<reference evidence="2" key="1">
    <citation type="journal article" date="2014" name="Int. J. Syst. Evol. Microbiol.">
        <title>Complete genome of a new Firmicutes species belonging to the dominant human colonic microbiota ('Ruminococcus bicirculans') reveals two chromosomes and a selective capacity to utilize plant glucans.</title>
        <authorList>
            <consortium name="NISC Comparative Sequencing Program"/>
            <person name="Wegmann U."/>
            <person name="Louis P."/>
            <person name="Goesmann A."/>
            <person name="Henrissat B."/>
            <person name="Duncan S.H."/>
            <person name="Flint H.J."/>
        </authorList>
    </citation>
    <scope>NUCLEOTIDE SEQUENCE</scope>
    <source>
        <strain evidence="2">KCTC 62575</strain>
    </source>
</reference>
<evidence type="ECO:0000313" key="5">
    <source>
        <dbReference type="Proteomes" id="UP001595455"/>
    </source>
</evidence>
<evidence type="ECO:0000313" key="4">
    <source>
        <dbReference type="Proteomes" id="UP000240957"/>
    </source>
</evidence>
<name>A0A371YM32_9GAMM</name>
<keyword evidence="2" id="KW-0560">Oxidoreductase</keyword>
<reference evidence="2" key="4">
    <citation type="submission" date="2024-09" db="EMBL/GenBank/DDBJ databases">
        <authorList>
            <person name="Sun Q."/>
            <person name="Mori K."/>
        </authorList>
    </citation>
    <scope>NUCLEOTIDE SEQUENCE</scope>
    <source>
        <strain evidence="2">KCTC 62575</strain>
    </source>
</reference>
<feature type="domain" description="Enoyl reductase (ER)" evidence="1">
    <location>
        <begin position="11"/>
        <end position="322"/>
    </location>
</feature>
<proteinExistence type="predicted"/>
<dbReference type="EMBL" id="PYIX02000032">
    <property type="protein sequence ID" value="RFC82533.1"/>
    <property type="molecule type" value="Genomic_DNA"/>
</dbReference>
<gene>
    <name evidence="2" type="ORF">ACFODO_16515</name>
    <name evidence="3" type="ORF">C9E89_016185</name>
</gene>
<dbReference type="GO" id="GO:0008270">
    <property type="term" value="F:zinc ion binding"/>
    <property type="evidence" value="ECO:0007669"/>
    <property type="project" value="InterPro"/>
</dbReference>
<dbReference type="CDD" id="cd08241">
    <property type="entry name" value="QOR1"/>
    <property type="match status" value="1"/>
</dbReference>
<dbReference type="Gene3D" id="3.40.50.720">
    <property type="entry name" value="NAD(P)-binding Rossmann-like Domain"/>
    <property type="match status" value="1"/>
</dbReference>
<sequence length="324" mass="35262">MKAVTVRAFSDNSSDHQFEEQQLTPLQQGQVRIAMKATSVNYPDLLMMSGQYQSIPEFPFIPGMDGAGVIAELSADVKHLKVGDHVLVNTEYGCYAQQLQVDAAKCLIIPEDLPFADAAALGLVYQTAYFALVHRADLKAGETVLVNGAGGGIGMATVQIAKGLGAKVIAVVRNQAQADLVQQSGADQVIFVAENISKNCIRDQLKNTQIDILIDPVGGALFDESLRALSWCGRAVIVGFASGQIPVIKANYVLLKNITVTGVQWTSYQKFKPELVQQAHEHIIELYRAGHVQPLICGRYPIQDFAQALEQFKLNKQGKIIIEI</sequence>
<dbReference type="SUPFAM" id="SSF51735">
    <property type="entry name" value="NAD(P)-binding Rossmann-fold domains"/>
    <property type="match status" value="1"/>
</dbReference>
<organism evidence="3 4">
    <name type="scientific">Acinetobacter sichuanensis</name>
    <dbReference type="NCBI Taxonomy" id="2136183"/>
    <lineage>
        <taxon>Bacteria</taxon>
        <taxon>Pseudomonadati</taxon>
        <taxon>Pseudomonadota</taxon>
        <taxon>Gammaproteobacteria</taxon>
        <taxon>Moraxellales</taxon>
        <taxon>Moraxellaceae</taxon>
        <taxon>Acinetobacter</taxon>
    </lineage>
</organism>
<dbReference type="Pfam" id="PF00107">
    <property type="entry name" value="ADH_zinc_N"/>
    <property type="match status" value="1"/>
</dbReference>
<keyword evidence="5" id="KW-1185">Reference proteome</keyword>
<reference evidence="3 4" key="2">
    <citation type="submission" date="2018-08" db="EMBL/GenBank/DDBJ databases">
        <title>The draft genome of Acinetobacter sichuanensis strain WCHAc060041.</title>
        <authorList>
            <person name="Qin J."/>
            <person name="Feng Y."/>
            <person name="Zong Z."/>
        </authorList>
    </citation>
    <scope>NUCLEOTIDE SEQUENCE [LARGE SCALE GENOMIC DNA]</scope>
    <source>
        <strain evidence="3 4">WCHAc060041</strain>
    </source>
</reference>
<dbReference type="Gene3D" id="3.90.180.10">
    <property type="entry name" value="Medium-chain alcohol dehydrogenases, catalytic domain"/>
    <property type="match status" value="1"/>
</dbReference>
<dbReference type="RefSeq" id="WP_107009374.1">
    <property type="nucleotide sequence ID" value="NZ_JBHRSF010000093.1"/>
</dbReference>
<comment type="caution">
    <text evidence="3">The sequence shown here is derived from an EMBL/GenBank/DDBJ whole genome shotgun (WGS) entry which is preliminary data.</text>
</comment>
<dbReference type="InterPro" id="IPR051397">
    <property type="entry name" value="Zn-ADH-like_protein"/>
</dbReference>
<dbReference type="PROSITE" id="PS01162">
    <property type="entry name" value="QOR_ZETA_CRYSTAL"/>
    <property type="match status" value="1"/>
</dbReference>
<dbReference type="Pfam" id="PF08240">
    <property type="entry name" value="ADH_N"/>
    <property type="match status" value="1"/>
</dbReference>
<evidence type="ECO:0000259" key="1">
    <source>
        <dbReference type="SMART" id="SM00829"/>
    </source>
</evidence>
<dbReference type="AlphaFoldDB" id="A0A371YM32"/>
<dbReference type="InterPro" id="IPR013154">
    <property type="entry name" value="ADH-like_N"/>
</dbReference>